<dbReference type="InterPro" id="IPR018712">
    <property type="entry name" value="Tle1-like_cat"/>
</dbReference>
<dbReference type="Proteomes" id="UP000675880">
    <property type="component" value="Unassembled WGS sequence"/>
</dbReference>
<feature type="domain" description="T6SS Phospholipase effector Tle1-like catalytic" evidence="1">
    <location>
        <begin position="128"/>
        <end position="438"/>
    </location>
</feature>
<dbReference type="Pfam" id="PF09994">
    <property type="entry name" value="T6SS_Tle1-like_cat"/>
    <property type="match status" value="1"/>
</dbReference>
<evidence type="ECO:0000313" key="2">
    <source>
        <dbReference type="EMBL" id="CAE6751205.1"/>
    </source>
</evidence>
<reference evidence="2 3" key="1">
    <citation type="submission" date="2021-02" db="EMBL/GenBank/DDBJ databases">
        <authorList>
            <person name="Han P."/>
        </authorList>
    </citation>
    <scope>NUCLEOTIDE SEQUENCE [LARGE SCALE GENOMIC DNA]</scope>
    <source>
        <strain evidence="2">Candidatus Nitrospira sp. ZN2</strain>
    </source>
</reference>
<dbReference type="PANTHER" id="PTHR33840">
    <property type="match status" value="1"/>
</dbReference>
<evidence type="ECO:0000313" key="3">
    <source>
        <dbReference type="Proteomes" id="UP000675880"/>
    </source>
</evidence>
<name>A0ABM8RGA5_9BACT</name>
<accession>A0ABM8RGA5</accession>
<keyword evidence="3" id="KW-1185">Reference proteome</keyword>
<organism evidence="2 3">
    <name type="scientific">Nitrospira defluvii</name>
    <dbReference type="NCBI Taxonomy" id="330214"/>
    <lineage>
        <taxon>Bacteria</taxon>
        <taxon>Pseudomonadati</taxon>
        <taxon>Nitrospirota</taxon>
        <taxon>Nitrospiria</taxon>
        <taxon>Nitrospirales</taxon>
        <taxon>Nitrospiraceae</taxon>
        <taxon>Nitrospira</taxon>
    </lineage>
</organism>
<dbReference type="PANTHER" id="PTHR33840:SF1">
    <property type="entry name" value="TLE1 PHOSPHOLIPASE DOMAIN-CONTAINING PROTEIN"/>
    <property type="match status" value="1"/>
</dbReference>
<gene>
    <name evidence="2" type="ORF">NSPZN2_30180</name>
</gene>
<protein>
    <recommendedName>
        <fullName evidence="1">T6SS Phospholipase effector Tle1-like catalytic domain-containing protein</fullName>
    </recommendedName>
</protein>
<proteinExistence type="predicted"/>
<evidence type="ECO:0000259" key="1">
    <source>
        <dbReference type="Pfam" id="PF09994"/>
    </source>
</evidence>
<sequence length="523" mass="59477">MPTGRSELLTQHHPKLRRYRRERVRVDVRMCAIAVYVRIRARINSDTDSGIRLLSARLFSPHILRPHGSRPGYSHLKYFSAHRHNLGIVFAHHSVRNLRAPPCLPLNRDEPFVGRPHRRRRECVGVSKRIVLCFDGEWDRPPDPGVWPSAVRAAKTPRRSCPECPSHRETNVYHLYRSILPRTEKGLEQQRWYESGTGMAWFHRFRDGSFGYGLDRTILLSYAYLAATYEPGDELFLYGFSRGAYTTRSLVGMLATVGLPSGTLLNQDLVKFTRKTANLAAGNTTETPDLTDCLDQMILNPSGYVIDDAYRRYRSAHPSTESSRAAASRRRGFQGVSITFLGLWDTVGPLGIPTNALKWLNEPRYNFHDTELSPIVQRAYHALAIDEHRADYNATLWTSPARTGQLIEQRWFAGAHGDLGGTYPERGLADIPLAWMLHISRMNGLAIDRHALQGEIDALSPVHDSFGESFVGLRKWIHSRFYRPVMQTGTNTEVLDGSVHTRLLQTHSYRPKNEGLSSLLTFR</sequence>
<dbReference type="EMBL" id="CAJNBJ010000016">
    <property type="protein sequence ID" value="CAE6751205.1"/>
    <property type="molecule type" value="Genomic_DNA"/>
</dbReference>
<comment type="caution">
    <text evidence="2">The sequence shown here is derived from an EMBL/GenBank/DDBJ whole genome shotgun (WGS) entry which is preliminary data.</text>
</comment>